<sequence length="183" mass="21038">MIGYPSSHQHALSRPVEVSVNTYQCSEPVQHTPSLDNCEVTEKRQSVWSAFWLEERPQAHVSPLCTFARRVLQQLLALRRRLLTRTQSMWAATNSACRRIRELAPFPCDSQGQPDIEKQFFRETKTSSLRSTLPTTTPAFGRRHSGNRFRRSRKTMGLKPGLSYKAEAMQQTRHSKASNHFSH</sequence>
<protein>
    <submittedName>
        <fullName evidence="2">Uncharacterized protein</fullName>
    </submittedName>
</protein>
<evidence type="ECO:0000313" key="3">
    <source>
        <dbReference type="Proteomes" id="UP000226031"/>
    </source>
</evidence>
<reference evidence="2 3" key="1">
    <citation type="submission" date="2017-10" db="EMBL/GenBank/DDBJ databases">
        <title>Comparative genomics in systemic dimorphic fungi from Ajellomycetaceae.</title>
        <authorList>
            <person name="Munoz J.F."/>
            <person name="Mcewen J.G."/>
            <person name="Clay O.K."/>
            <person name="Cuomo C.A."/>
        </authorList>
    </citation>
    <scope>NUCLEOTIDE SEQUENCE [LARGE SCALE GENOMIC DNA]</scope>
    <source>
        <strain evidence="2 3">UAMH4076</strain>
    </source>
</reference>
<feature type="region of interest" description="Disordered" evidence="1">
    <location>
        <begin position="127"/>
        <end position="159"/>
    </location>
</feature>
<dbReference type="VEuPathDB" id="FungiDB:EMCG_08652"/>
<comment type="caution">
    <text evidence="2">The sequence shown here is derived from an EMBL/GenBank/DDBJ whole genome shotgun (WGS) entry which is preliminary data.</text>
</comment>
<proteinExistence type="predicted"/>
<keyword evidence="3" id="KW-1185">Reference proteome</keyword>
<organism evidence="2 3">
    <name type="scientific">[Emmonsia] crescens</name>
    <dbReference type="NCBI Taxonomy" id="73230"/>
    <lineage>
        <taxon>Eukaryota</taxon>
        <taxon>Fungi</taxon>
        <taxon>Dikarya</taxon>
        <taxon>Ascomycota</taxon>
        <taxon>Pezizomycotina</taxon>
        <taxon>Eurotiomycetes</taxon>
        <taxon>Eurotiomycetidae</taxon>
        <taxon>Onygenales</taxon>
        <taxon>Ajellomycetaceae</taxon>
        <taxon>Emergomyces</taxon>
    </lineage>
</organism>
<dbReference type="Proteomes" id="UP000226031">
    <property type="component" value="Unassembled WGS sequence"/>
</dbReference>
<dbReference type="EMBL" id="PDND01000011">
    <property type="protein sequence ID" value="PGH36146.1"/>
    <property type="molecule type" value="Genomic_DNA"/>
</dbReference>
<dbReference type="AlphaFoldDB" id="A0A2B7ZQ65"/>
<evidence type="ECO:0000313" key="2">
    <source>
        <dbReference type="EMBL" id="PGH36146.1"/>
    </source>
</evidence>
<accession>A0A2B7ZQ65</accession>
<evidence type="ECO:0000256" key="1">
    <source>
        <dbReference type="SAM" id="MobiDB-lite"/>
    </source>
</evidence>
<feature type="compositionally biased region" description="Basic residues" evidence="1">
    <location>
        <begin position="141"/>
        <end position="156"/>
    </location>
</feature>
<name>A0A2B7ZQ65_9EURO</name>
<feature type="compositionally biased region" description="Low complexity" evidence="1">
    <location>
        <begin position="127"/>
        <end position="140"/>
    </location>
</feature>
<gene>
    <name evidence="2" type="ORF">GX50_01001</name>
</gene>